<dbReference type="InterPro" id="IPR000719">
    <property type="entry name" value="Prot_kinase_dom"/>
</dbReference>
<dbReference type="GO" id="GO:0030247">
    <property type="term" value="F:polysaccharide binding"/>
    <property type="evidence" value="ECO:0007669"/>
    <property type="project" value="InterPro"/>
</dbReference>
<keyword evidence="12" id="KW-0325">Glycoprotein</keyword>
<dbReference type="EMBL" id="JAVXUO010000385">
    <property type="protein sequence ID" value="KAK2992770.1"/>
    <property type="molecule type" value="Genomic_DNA"/>
</dbReference>
<evidence type="ECO:0000256" key="3">
    <source>
        <dbReference type="ARBA" id="ARBA00022527"/>
    </source>
</evidence>
<keyword evidence="6 16" id="KW-0732">Signal</keyword>
<evidence type="ECO:0000256" key="10">
    <source>
        <dbReference type="ARBA" id="ARBA00022989"/>
    </source>
</evidence>
<protein>
    <recommendedName>
        <fullName evidence="2">non-specific serine/threonine protein kinase</fullName>
        <ecNumber evidence="2">2.7.11.1</ecNumber>
    </recommendedName>
</protein>
<evidence type="ECO:0000256" key="15">
    <source>
        <dbReference type="PROSITE-ProRule" id="PRU10141"/>
    </source>
</evidence>
<dbReference type="Proteomes" id="UP001187471">
    <property type="component" value="Unassembled WGS sequence"/>
</dbReference>
<evidence type="ECO:0000259" key="17">
    <source>
        <dbReference type="PROSITE" id="PS50011"/>
    </source>
</evidence>
<keyword evidence="5" id="KW-0812">Transmembrane</keyword>
<dbReference type="AlphaFoldDB" id="A0AA88SK05"/>
<dbReference type="PROSITE" id="PS00108">
    <property type="entry name" value="PROTEIN_KINASE_ST"/>
    <property type="match status" value="1"/>
</dbReference>
<keyword evidence="9 15" id="KW-0067">ATP-binding</keyword>
<dbReference type="InterPro" id="IPR045874">
    <property type="entry name" value="LRK10/LRL21-25-like"/>
</dbReference>
<evidence type="ECO:0000256" key="9">
    <source>
        <dbReference type="ARBA" id="ARBA00022840"/>
    </source>
</evidence>
<sequence>MLRARPVVVFGLMALVCALLLDTASAKRTGNQQEYCSPSSCGNIGNITFPFRLRGDHRHCGKRYYELVCENNVTVMHLGVGKYYVEDISYTRQTMRLVDVSLDKDFCSIPRVSFPRRYFSDVVTTHLQVNPLDYVDTMFFVTCPSPVHSPNYVNFSTCTSQKSYFYAVVGISSALDIHDKCSISIMYPYPIIRDLDLNNLSISSVHQELIRGFEMIWYSWAYHPLLSERYRRRHLSMDDSIESFLQGHNNFMPIRYSYSEIKRMTKCFSDKLGEGGYGSVFKAKLQSGRFVAVKLLGKSKASGQDFISEVGTIGGIHHVNVVQLIGYCAEGSKRALVYEFMPNASLDKFIFSRGEKKTPLSWDTIYEIALGVARGIEYLHSGCDMQILHFDIKPHNILLDENFTPKVSDFGLAKLYSTDDSIVSLTAARETLGYIAPELFYKSIGGVPYKADVYSFGMLLMEMDIELGNVPEDVAKLAKKMTLVALWCIQMKPVDRPSMSKVLDMLEGEVGLLQIPPKPSFYPPEVSVEEDHGVSSSSSYIDISITS</sequence>
<evidence type="ECO:0000313" key="19">
    <source>
        <dbReference type="Proteomes" id="UP001187471"/>
    </source>
</evidence>
<evidence type="ECO:0000256" key="1">
    <source>
        <dbReference type="ARBA" id="ARBA00004479"/>
    </source>
</evidence>
<evidence type="ECO:0000256" key="2">
    <source>
        <dbReference type="ARBA" id="ARBA00012513"/>
    </source>
</evidence>
<comment type="caution">
    <text evidence="18">The sequence shown here is derived from an EMBL/GenBank/DDBJ whole genome shotgun (WGS) entry which is preliminary data.</text>
</comment>
<keyword evidence="7 15" id="KW-0547">Nucleotide-binding</keyword>
<dbReference type="FunFam" id="1.10.510.10:FF:001023">
    <property type="entry name" value="Os07g0541700 protein"/>
    <property type="match status" value="1"/>
</dbReference>
<keyword evidence="19" id="KW-1185">Reference proteome</keyword>
<comment type="subcellular location">
    <subcellularLocation>
        <location evidence="1">Membrane</location>
        <topology evidence="1">Single-pass type I membrane protein</topology>
    </subcellularLocation>
</comment>
<dbReference type="PROSITE" id="PS00107">
    <property type="entry name" value="PROTEIN_KINASE_ATP"/>
    <property type="match status" value="1"/>
</dbReference>
<dbReference type="PROSITE" id="PS50011">
    <property type="entry name" value="PROTEIN_KINASE_DOM"/>
    <property type="match status" value="1"/>
</dbReference>
<dbReference type="InterPro" id="IPR011009">
    <property type="entry name" value="Kinase-like_dom_sf"/>
</dbReference>
<keyword evidence="8" id="KW-0418">Kinase</keyword>
<dbReference type="InterPro" id="IPR025287">
    <property type="entry name" value="WAK_GUB"/>
</dbReference>
<dbReference type="GO" id="GO:0016020">
    <property type="term" value="C:membrane"/>
    <property type="evidence" value="ECO:0007669"/>
    <property type="project" value="UniProtKB-SubCell"/>
</dbReference>
<dbReference type="InterPro" id="IPR017441">
    <property type="entry name" value="Protein_kinase_ATP_BS"/>
</dbReference>
<feature type="domain" description="Protein kinase" evidence="17">
    <location>
        <begin position="266"/>
        <end position="547"/>
    </location>
</feature>
<dbReference type="Gene3D" id="1.10.510.10">
    <property type="entry name" value="Transferase(Phosphotransferase) domain 1"/>
    <property type="match status" value="1"/>
</dbReference>
<keyword evidence="11" id="KW-0472">Membrane</keyword>
<feature type="signal peptide" evidence="16">
    <location>
        <begin position="1"/>
        <end position="26"/>
    </location>
</feature>
<keyword evidence="10" id="KW-1133">Transmembrane helix</keyword>
<evidence type="ECO:0000313" key="18">
    <source>
        <dbReference type="EMBL" id="KAK2992770.1"/>
    </source>
</evidence>
<keyword evidence="4" id="KW-0808">Transferase</keyword>
<dbReference type="PANTHER" id="PTHR27009">
    <property type="entry name" value="RUST RESISTANCE KINASE LR10-RELATED"/>
    <property type="match status" value="1"/>
</dbReference>
<feature type="chain" id="PRO_5041668654" description="non-specific serine/threonine protein kinase" evidence="16">
    <location>
        <begin position="27"/>
        <end position="547"/>
    </location>
</feature>
<evidence type="ECO:0000256" key="6">
    <source>
        <dbReference type="ARBA" id="ARBA00022729"/>
    </source>
</evidence>
<proteinExistence type="predicted"/>
<dbReference type="GO" id="GO:0004674">
    <property type="term" value="F:protein serine/threonine kinase activity"/>
    <property type="evidence" value="ECO:0007669"/>
    <property type="project" value="UniProtKB-KW"/>
</dbReference>
<evidence type="ECO:0000256" key="13">
    <source>
        <dbReference type="ARBA" id="ARBA00047899"/>
    </source>
</evidence>
<evidence type="ECO:0000256" key="11">
    <source>
        <dbReference type="ARBA" id="ARBA00023136"/>
    </source>
</evidence>
<dbReference type="SMART" id="SM00220">
    <property type="entry name" value="S_TKc"/>
    <property type="match status" value="1"/>
</dbReference>
<accession>A0AA88SK05</accession>
<evidence type="ECO:0000256" key="7">
    <source>
        <dbReference type="ARBA" id="ARBA00022741"/>
    </source>
</evidence>
<dbReference type="Gene3D" id="3.30.200.20">
    <property type="entry name" value="Phosphorylase Kinase, domain 1"/>
    <property type="match status" value="1"/>
</dbReference>
<dbReference type="GO" id="GO:0005524">
    <property type="term" value="F:ATP binding"/>
    <property type="evidence" value="ECO:0007669"/>
    <property type="project" value="UniProtKB-UniRule"/>
</dbReference>
<dbReference type="Pfam" id="PF00069">
    <property type="entry name" value="Pkinase"/>
    <property type="match status" value="1"/>
</dbReference>
<dbReference type="InterPro" id="IPR008271">
    <property type="entry name" value="Ser/Thr_kinase_AS"/>
</dbReference>
<feature type="binding site" evidence="15">
    <location>
        <position position="294"/>
    </location>
    <ligand>
        <name>ATP</name>
        <dbReference type="ChEBI" id="CHEBI:30616"/>
    </ligand>
</feature>
<dbReference type="FunFam" id="3.30.200.20:FF:000178">
    <property type="entry name" value="serine/threonine-protein kinase PBS1-like"/>
    <property type="match status" value="1"/>
</dbReference>
<comment type="catalytic activity">
    <reaction evidence="14">
        <text>L-seryl-[protein] + ATP = O-phospho-L-seryl-[protein] + ADP + H(+)</text>
        <dbReference type="Rhea" id="RHEA:17989"/>
        <dbReference type="Rhea" id="RHEA-COMP:9863"/>
        <dbReference type="Rhea" id="RHEA-COMP:11604"/>
        <dbReference type="ChEBI" id="CHEBI:15378"/>
        <dbReference type="ChEBI" id="CHEBI:29999"/>
        <dbReference type="ChEBI" id="CHEBI:30616"/>
        <dbReference type="ChEBI" id="CHEBI:83421"/>
        <dbReference type="ChEBI" id="CHEBI:456216"/>
        <dbReference type="EC" id="2.7.11.1"/>
    </reaction>
</comment>
<keyword evidence="3" id="KW-0723">Serine/threonine-protein kinase</keyword>
<evidence type="ECO:0000256" key="16">
    <source>
        <dbReference type="SAM" id="SignalP"/>
    </source>
</evidence>
<evidence type="ECO:0000256" key="8">
    <source>
        <dbReference type="ARBA" id="ARBA00022777"/>
    </source>
</evidence>
<dbReference type="SUPFAM" id="SSF56112">
    <property type="entry name" value="Protein kinase-like (PK-like)"/>
    <property type="match status" value="1"/>
</dbReference>
<evidence type="ECO:0000256" key="14">
    <source>
        <dbReference type="ARBA" id="ARBA00048679"/>
    </source>
</evidence>
<reference evidence="18" key="1">
    <citation type="submission" date="2022-12" db="EMBL/GenBank/DDBJ databases">
        <title>Draft genome assemblies for two species of Escallonia (Escalloniales).</title>
        <authorList>
            <person name="Chanderbali A."/>
            <person name="Dervinis C."/>
            <person name="Anghel I."/>
            <person name="Soltis D."/>
            <person name="Soltis P."/>
            <person name="Zapata F."/>
        </authorList>
    </citation>
    <scope>NUCLEOTIDE SEQUENCE</scope>
    <source>
        <strain evidence="18">UCBG92.1500</strain>
        <tissue evidence="18">Leaf</tissue>
    </source>
</reference>
<gene>
    <name evidence="18" type="ORF">RJ640_023283</name>
</gene>
<dbReference type="EC" id="2.7.11.1" evidence="2"/>
<dbReference type="Pfam" id="PF13947">
    <property type="entry name" value="GUB_WAK_bind"/>
    <property type="match status" value="1"/>
</dbReference>
<name>A0AA88SK05_9ASTE</name>
<comment type="catalytic activity">
    <reaction evidence="13">
        <text>L-threonyl-[protein] + ATP = O-phospho-L-threonyl-[protein] + ADP + H(+)</text>
        <dbReference type="Rhea" id="RHEA:46608"/>
        <dbReference type="Rhea" id="RHEA-COMP:11060"/>
        <dbReference type="Rhea" id="RHEA-COMP:11605"/>
        <dbReference type="ChEBI" id="CHEBI:15378"/>
        <dbReference type="ChEBI" id="CHEBI:30013"/>
        <dbReference type="ChEBI" id="CHEBI:30616"/>
        <dbReference type="ChEBI" id="CHEBI:61977"/>
        <dbReference type="ChEBI" id="CHEBI:456216"/>
        <dbReference type="EC" id="2.7.11.1"/>
    </reaction>
</comment>
<evidence type="ECO:0000256" key="5">
    <source>
        <dbReference type="ARBA" id="ARBA00022692"/>
    </source>
</evidence>
<evidence type="ECO:0000256" key="4">
    <source>
        <dbReference type="ARBA" id="ARBA00022679"/>
    </source>
</evidence>
<organism evidence="18 19">
    <name type="scientific">Escallonia rubra</name>
    <dbReference type="NCBI Taxonomy" id="112253"/>
    <lineage>
        <taxon>Eukaryota</taxon>
        <taxon>Viridiplantae</taxon>
        <taxon>Streptophyta</taxon>
        <taxon>Embryophyta</taxon>
        <taxon>Tracheophyta</taxon>
        <taxon>Spermatophyta</taxon>
        <taxon>Magnoliopsida</taxon>
        <taxon>eudicotyledons</taxon>
        <taxon>Gunneridae</taxon>
        <taxon>Pentapetalae</taxon>
        <taxon>asterids</taxon>
        <taxon>campanulids</taxon>
        <taxon>Escalloniales</taxon>
        <taxon>Escalloniaceae</taxon>
        <taxon>Escallonia</taxon>
    </lineage>
</organism>
<evidence type="ECO:0000256" key="12">
    <source>
        <dbReference type="ARBA" id="ARBA00023180"/>
    </source>
</evidence>